<protein>
    <submittedName>
        <fullName evidence="4">Leucine-rich repeat domain-containing protein</fullName>
    </submittedName>
</protein>
<dbReference type="PANTHER" id="PTHR45752:SF187">
    <property type="entry name" value="LEUCINE-RICH REPEAT AND IQ DOMAIN-CONTAINING PROTEIN 4"/>
    <property type="match status" value="1"/>
</dbReference>
<proteinExistence type="predicted"/>
<dbReference type="PROSITE" id="PS51450">
    <property type="entry name" value="LRR"/>
    <property type="match status" value="2"/>
</dbReference>
<dbReference type="KEGG" id="fya:KMW28_05075"/>
<dbReference type="InterPro" id="IPR050715">
    <property type="entry name" value="LRR-SigEffector_domain"/>
</dbReference>
<dbReference type="InterPro" id="IPR055414">
    <property type="entry name" value="LRR_R13L4/SHOC2-like"/>
</dbReference>
<name>A0AAX1N5V9_9BACT</name>
<evidence type="ECO:0000256" key="2">
    <source>
        <dbReference type="ARBA" id="ARBA00022737"/>
    </source>
</evidence>
<dbReference type="Proteomes" id="UP000678679">
    <property type="component" value="Chromosome 1"/>
</dbReference>
<dbReference type="PANTHER" id="PTHR45752">
    <property type="entry name" value="LEUCINE-RICH REPEAT-CONTAINING"/>
    <property type="match status" value="1"/>
</dbReference>
<reference evidence="4 5" key="1">
    <citation type="submission" date="2021-05" db="EMBL/GenBank/DDBJ databases">
        <title>Comparative genomic studies on the polysaccharide-degrading batcterial strains of the Flammeovirga genus.</title>
        <authorList>
            <person name="Zewei F."/>
            <person name="Zheng Z."/>
            <person name="Yu L."/>
            <person name="Ruyue G."/>
            <person name="Yanhong M."/>
            <person name="Yuanyuan C."/>
            <person name="Jingyan G."/>
            <person name="Wenjun H."/>
        </authorList>
    </citation>
    <scope>NUCLEOTIDE SEQUENCE [LARGE SCALE GENOMIC DNA]</scope>
    <source>
        <strain evidence="4 5">NBRC:100898</strain>
    </source>
</reference>
<dbReference type="Gene3D" id="3.80.10.10">
    <property type="entry name" value="Ribonuclease Inhibitor"/>
    <property type="match status" value="3"/>
</dbReference>
<dbReference type="Pfam" id="PF23598">
    <property type="entry name" value="LRR_14"/>
    <property type="match status" value="1"/>
</dbReference>
<keyword evidence="5" id="KW-1185">Reference proteome</keyword>
<dbReference type="SUPFAM" id="SSF52058">
    <property type="entry name" value="L domain-like"/>
    <property type="match status" value="1"/>
</dbReference>
<dbReference type="Pfam" id="PF13855">
    <property type="entry name" value="LRR_8"/>
    <property type="match status" value="1"/>
</dbReference>
<evidence type="ECO:0000313" key="5">
    <source>
        <dbReference type="Proteomes" id="UP000678679"/>
    </source>
</evidence>
<dbReference type="AlphaFoldDB" id="A0AAX1N5V9"/>
<evidence type="ECO:0000313" key="4">
    <source>
        <dbReference type="EMBL" id="QWG02954.1"/>
    </source>
</evidence>
<gene>
    <name evidence="4" type="ORF">KMW28_05075</name>
</gene>
<evidence type="ECO:0000256" key="1">
    <source>
        <dbReference type="ARBA" id="ARBA00022614"/>
    </source>
</evidence>
<dbReference type="InterPro" id="IPR032675">
    <property type="entry name" value="LRR_dom_sf"/>
</dbReference>
<keyword evidence="1" id="KW-0433">Leucine-rich repeat</keyword>
<dbReference type="EMBL" id="CP076132">
    <property type="protein sequence ID" value="QWG02954.1"/>
    <property type="molecule type" value="Genomic_DNA"/>
</dbReference>
<evidence type="ECO:0000259" key="3">
    <source>
        <dbReference type="Pfam" id="PF23598"/>
    </source>
</evidence>
<dbReference type="InterPro" id="IPR003591">
    <property type="entry name" value="Leu-rich_rpt_typical-subtyp"/>
</dbReference>
<dbReference type="SMART" id="SM00369">
    <property type="entry name" value="LRR_TYP"/>
    <property type="match status" value="3"/>
</dbReference>
<dbReference type="RefSeq" id="WP_169664419.1">
    <property type="nucleotide sequence ID" value="NZ_CP076132.1"/>
</dbReference>
<accession>A0AAX1N5V9</accession>
<feature type="domain" description="Disease resistance R13L4/SHOC-2-like LRR" evidence="3">
    <location>
        <begin position="286"/>
        <end position="395"/>
    </location>
</feature>
<sequence>MKKLHISLLFLPFILISSFAIGQSDYRKAHYVISHSKNNFFKGSEANIAKANSETESLSLALNKNQDVPLKVYTLTNLKALRISSMYNTSLPRVTNLSKISSLDKLQHLSLKKLQVARFPDEIIISNKLKTLQISTRKVNLDYIPDLSKTNIHYLSISLFDDAKPLPLTKNFKTIFETRTIEELDLFEAKFKDEDLIGLKNLENLKYLNISRSNLNSINFIGHNKQLKELKIVESGVTEIGSEIGALNNLTYLSLSNNDIQKIAPELYDLTNLVTLNLSYSKNLESVSNDIKKLQNLQYLNLRGSKITEIPAGVFELKNLIELDLSNTNITSIPEDILKLEKLEVLRISSKEPQALIIDAKLLSQLKNLKQVQVASTSKVEKDIKKQAKKLKKLRPEISI</sequence>
<organism evidence="4 5">
    <name type="scientific">Flammeovirga yaeyamensis</name>
    <dbReference type="NCBI Taxonomy" id="367791"/>
    <lineage>
        <taxon>Bacteria</taxon>
        <taxon>Pseudomonadati</taxon>
        <taxon>Bacteroidota</taxon>
        <taxon>Cytophagia</taxon>
        <taxon>Cytophagales</taxon>
        <taxon>Flammeovirgaceae</taxon>
        <taxon>Flammeovirga</taxon>
    </lineage>
</organism>
<keyword evidence="2" id="KW-0677">Repeat</keyword>
<dbReference type="InterPro" id="IPR001611">
    <property type="entry name" value="Leu-rich_rpt"/>
</dbReference>